<organism evidence="13 14">
    <name type="scientific">Plasticicumulans lactativorans</name>
    <dbReference type="NCBI Taxonomy" id="1133106"/>
    <lineage>
        <taxon>Bacteria</taxon>
        <taxon>Pseudomonadati</taxon>
        <taxon>Pseudomonadota</taxon>
        <taxon>Gammaproteobacteria</taxon>
        <taxon>Candidatus Competibacteraceae</taxon>
        <taxon>Plasticicumulans</taxon>
    </lineage>
</organism>
<evidence type="ECO:0000256" key="4">
    <source>
        <dbReference type="ARBA" id="ARBA00022490"/>
    </source>
</evidence>
<dbReference type="PRINTS" id="PR00039">
    <property type="entry name" value="HTHLYSR"/>
</dbReference>
<evidence type="ECO:0000313" key="13">
    <source>
        <dbReference type="EMBL" id="TCO81542.1"/>
    </source>
</evidence>
<accession>A0A4R2L6L8</accession>
<evidence type="ECO:0000256" key="6">
    <source>
        <dbReference type="ARBA" id="ARBA00022605"/>
    </source>
</evidence>
<comment type="caution">
    <text evidence="13">The sequence shown here is derived from an EMBL/GenBank/DDBJ whole genome shotgun (WGS) entry which is preliminary data.</text>
</comment>
<dbReference type="EMBL" id="SLWY01000008">
    <property type="protein sequence ID" value="TCO81542.1"/>
    <property type="molecule type" value="Genomic_DNA"/>
</dbReference>
<protein>
    <recommendedName>
        <fullName evidence="3">HTH-type transcriptional regulator MetR</fullName>
    </recommendedName>
</protein>
<comment type="subcellular location">
    <subcellularLocation>
        <location evidence="1">Cytoplasm</location>
    </subcellularLocation>
</comment>
<name>A0A4R2L6L8_9GAMM</name>
<dbReference type="Pfam" id="PF03466">
    <property type="entry name" value="LysR_substrate"/>
    <property type="match status" value="1"/>
</dbReference>
<evidence type="ECO:0000256" key="5">
    <source>
        <dbReference type="ARBA" id="ARBA00022491"/>
    </source>
</evidence>
<dbReference type="InterPro" id="IPR005119">
    <property type="entry name" value="LysR_subst-bd"/>
</dbReference>
<keyword evidence="10" id="KW-0804">Transcription</keyword>
<reference evidence="13 14" key="1">
    <citation type="submission" date="2019-03" db="EMBL/GenBank/DDBJ databases">
        <title>Genomic Encyclopedia of Type Strains, Phase IV (KMG-IV): sequencing the most valuable type-strain genomes for metagenomic binning, comparative biology and taxonomic classification.</title>
        <authorList>
            <person name="Goeker M."/>
        </authorList>
    </citation>
    <scope>NUCLEOTIDE SEQUENCE [LARGE SCALE GENOMIC DNA]</scope>
    <source>
        <strain evidence="13 14">DSM 25287</strain>
    </source>
</reference>
<keyword evidence="7" id="KW-0805">Transcription regulation</keyword>
<evidence type="ECO:0000256" key="2">
    <source>
        <dbReference type="ARBA" id="ARBA00009437"/>
    </source>
</evidence>
<dbReference type="Gene3D" id="1.10.10.10">
    <property type="entry name" value="Winged helix-like DNA-binding domain superfamily/Winged helix DNA-binding domain"/>
    <property type="match status" value="1"/>
</dbReference>
<dbReference type="Gene3D" id="3.40.190.10">
    <property type="entry name" value="Periplasmic binding protein-like II"/>
    <property type="match status" value="2"/>
</dbReference>
<dbReference type="GO" id="GO:0009086">
    <property type="term" value="P:methionine biosynthetic process"/>
    <property type="evidence" value="ECO:0007669"/>
    <property type="project" value="UniProtKB-KW"/>
</dbReference>
<dbReference type="PROSITE" id="PS50931">
    <property type="entry name" value="HTH_LYSR"/>
    <property type="match status" value="1"/>
</dbReference>
<comment type="similarity">
    <text evidence="2">Belongs to the LysR transcriptional regulatory family.</text>
</comment>
<evidence type="ECO:0000256" key="9">
    <source>
        <dbReference type="ARBA" id="ARBA00023159"/>
    </source>
</evidence>
<evidence type="ECO:0000259" key="12">
    <source>
        <dbReference type="PROSITE" id="PS50931"/>
    </source>
</evidence>
<keyword evidence="5" id="KW-0678">Repressor</keyword>
<sequence>MALSPLELRHLRMLAALRETGSVSRAAQMLCLTQSAVSHQLRALEEHYGAALFERKSSPPSFTPVGKRLLRLADTVAAELRATEAEIQQLVGAGAGQLRVAVECHTCFDWLMPAMDRLREHWPEVELDLVSGFHTEPLGLLRSDRAELVILHERPADTDVALHPLFRFEIRALLARGHALAARPWLEPADFAAETLITYPAPDDMIDVIRRVLRPAGVFPRRRDSELTVAIVQLVASRRGIAALPGWAVAGYVERGYVVERPIGPEGLFGELYAATLPAAATLPYVQDFITVIRETSFLTLPGIHLLGGADG</sequence>
<keyword evidence="6" id="KW-0028">Amino-acid biosynthesis</keyword>
<evidence type="ECO:0000313" key="14">
    <source>
        <dbReference type="Proteomes" id="UP000295765"/>
    </source>
</evidence>
<keyword evidence="11" id="KW-0486">Methionine biosynthesis</keyword>
<dbReference type="CDD" id="cd08441">
    <property type="entry name" value="PBP2_MetR"/>
    <property type="match status" value="1"/>
</dbReference>
<evidence type="ECO:0000256" key="3">
    <source>
        <dbReference type="ARBA" id="ARBA00019365"/>
    </source>
</evidence>
<feature type="domain" description="HTH lysR-type" evidence="12">
    <location>
        <begin position="6"/>
        <end position="63"/>
    </location>
</feature>
<dbReference type="InterPro" id="IPR037406">
    <property type="entry name" value="MetR_PBP2"/>
</dbReference>
<evidence type="ECO:0000256" key="7">
    <source>
        <dbReference type="ARBA" id="ARBA00023015"/>
    </source>
</evidence>
<dbReference type="GO" id="GO:0000976">
    <property type="term" value="F:transcription cis-regulatory region binding"/>
    <property type="evidence" value="ECO:0007669"/>
    <property type="project" value="TreeGrafter"/>
</dbReference>
<keyword evidence="14" id="KW-1185">Reference proteome</keyword>
<dbReference type="Pfam" id="PF00126">
    <property type="entry name" value="HTH_1"/>
    <property type="match status" value="1"/>
</dbReference>
<dbReference type="InterPro" id="IPR036390">
    <property type="entry name" value="WH_DNA-bd_sf"/>
</dbReference>
<dbReference type="RefSeq" id="WP_132541587.1">
    <property type="nucleotide sequence ID" value="NZ_SLWY01000008.1"/>
</dbReference>
<evidence type="ECO:0000256" key="11">
    <source>
        <dbReference type="ARBA" id="ARBA00023167"/>
    </source>
</evidence>
<evidence type="ECO:0000256" key="1">
    <source>
        <dbReference type="ARBA" id="ARBA00004496"/>
    </source>
</evidence>
<dbReference type="SUPFAM" id="SSF53850">
    <property type="entry name" value="Periplasmic binding protein-like II"/>
    <property type="match status" value="1"/>
</dbReference>
<dbReference type="InterPro" id="IPR036388">
    <property type="entry name" value="WH-like_DNA-bd_sf"/>
</dbReference>
<dbReference type="Proteomes" id="UP000295765">
    <property type="component" value="Unassembled WGS sequence"/>
</dbReference>
<dbReference type="GO" id="GO:0003700">
    <property type="term" value="F:DNA-binding transcription factor activity"/>
    <property type="evidence" value="ECO:0007669"/>
    <property type="project" value="InterPro"/>
</dbReference>
<dbReference type="AlphaFoldDB" id="A0A4R2L6L8"/>
<keyword evidence="4" id="KW-0963">Cytoplasm</keyword>
<dbReference type="SUPFAM" id="SSF46785">
    <property type="entry name" value="Winged helix' DNA-binding domain"/>
    <property type="match status" value="1"/>
</dbReference>
<evidence type="ECO:0000256" key="10">
    <source>
        <dbReference type="ARBA" id="ARBA00023163"/>
    </source>
</evidence>
<gene>
    <name evidence="13" type="ORF">EV699_108175</name>
</gene>
<proteinExistence type="inferred from homology"/>
<keyword evidence="8" id="KW-0238">DNA-binding</keyword>
<dbReference type="InterPro" id="IPR000847">
    <property type="entry name" value="LysR_HTH_N"/>
</dbReference>
<evidence type="ECO:0000256" key="8">
    <source>
        <dbReference type="ARBA" id="ARBA00023125"/>
    </source>
</evidence>
<dbReference type="PANTHER" id="PTHR30126">
    <property type="entry name" value="HTH-TYPE TRANSCRIPTIONAL REGULATOR"/>
    <property type="match status" value="1"/>
</dbReference>
<dbReference type="OrthoDB" id="155872at2"/>
<keyword evidence="9" id="KW-0010">Activator</keyword>
<dbReference type="PANTHER" id="PTHR30126:SF25">
    <property type="entry name" value="HTH-TYPE TRANSCRIPTIONAL REGULATOR METR"/>
    <property type="match status" value="1"/>
</dbReference>
<dbReference type="GO" id="GO:0005737">
    <property type="term" value="C:cytoplasm"/>
    <property type="evidence" value="ECO:0007669"/>
    <property type="project" value="UniProtKB-SubCell"/>
</dbReference>